<evidence type="ECO:0000259" key="2">
    <source>
        <dbReference type="Pfam" id="PF06985"/>
    </source>
</evidence>
<comment type="caution">
    <text evidence="3">The sequence shown here is derived from an EMBL/GenBank/DDBJ whole genome shotgun (WGS) entry which is preliminary data.</text>
</comment>
<dbReference type="GeneID" id="87835510"/>
<dbReference type="PANTHER" id="PTHR24148">
    <property type="entry name" value="ANKYRIN REPEAT DOMAIN-CONTAINING PROTEIN 39 HOMOLOG-RELATED"/>
    <property type="match status" value="1"/>
</dbReference>
<dbReference type="InterPro" id="IPR010730">
    <property type="entry name" value="HET"/>
</dbReference>
<name>A0AAE0HQC4_9PEZI</name>
<accession>A0AAE0HQC4</accession>
<keyword evidence="4" id="KW-1185">Reference proteome</keyword>
<gene>
    <name evidence="3" type="ORF">B0H64DRAFT_1592</name>
</gene>
<dbReference type="InterPro" id="IPR052895">
    <property type="entry name" value="HetReg/Transcr_Mod"/>
</dbReference>
<evidence type="ECO:0000313" key="3">
    <source>
        <dbReference type="EMBL" id="KAK3299826.1"/>
    </source>
</evidence>
<feature type="domain" description="Heterokaryon incompatibility" evidence="2">
    <location>
        <begin position="200"/>
        <end position="312"/>
    </location>
</feature>
<dbReference type="Pfam" id="PF06985">
    <property type="entry name" value="HET"/>
    <property type="match status" value="1"/>
</dbReference>
<proteinExistence type="predicted"/>
<reference evidence="3" key="1">
    <citation type="journal article" date="2023" name="Mol. Phylogenet. Evol.">
        <title>Genome-scale phylogeny and comparative genomics of the fungal order Sordariales.</title>
        <authorList>
            <person name="Hensen N."/>
            <person name="Bonometti L."/>
            <person name="Westerberg I."/>
            <person name="Brannstrom I.O."/>
            <person name="Guillou S."/>
            <person name="Cros-Aarteil S."/>
            <person name="Calhoun S."/>
            <person name="Haridas S."/>
            <person name="Kuo A."/>
            <person name="Mondo S."/>
            <person name="Pangilinan J."/>
            <person name="Riley R."/>
            <person name="LaButti K."/>
            <person name="Andreopoulos B."/>
            <person name="Lipzen A."/>
            <person name="Chen C."/>
            <person name="Yan M."/>
            <person name="Daum C."/>
            <person name="Ng V."/>
            <person name="Clum A."/>
            <person name="Steindorff A."/>
            <person name="Ohm R.A."/>
            <person name="Martin F."/>
            <person name="Silar P."/>
            <person name="Natvig D.O."/>
            <person name="Lalanne C."/>
            <person name="Gautier V."/>
            <person name="Ament-Velasquez S.L."/>
            <person name="Kruys A."/>
            <person name="Hutchinson M.I."/>
            <person name="Powell A.J."/>
            <person name="Barry K."/>
            <person name="Miller A.N."/>
            <person name="Grigoriev I.V."/>
            <person name="Debuchy R."/>
            <person name="Gladieux P."/>
            <person name="Hiltunen Thoren M."/>
            <person name="Johannesson H."/>
        </authorList>
    </citation>
    <scope>NUCLEOTIDE SEQUENCE</scope>
    <source>
        <strain evidence="3">CBS 168.71</strain>
    </source>
</reference>
<evidence type="ECO:0000313" key="4">
    <source>
        <dbReference type="Proteomes" id="UP001278766"/>
    </source>
</evidence>
<feature type="region of interest" description="Disordered" evidence="1">
    <location>
        <begin position="120"/>
        <end position="178"/>
    </location>
</feature>
<reference evidence="3" key="2">
    <citation type="submission" date="2023-06" db="EMBL/GenBank/DDBJ databases">
        <authorList>
            <consortium name="Lawrence Berkeley National Laboratory"/>
            <person name="Haridas S."/>
            <person name="Hensen N."/>
            <person name="Bonometti L."/>
            <person name="Westerberg I."/>
            <person name="Brannstrom I.O."/>
            <person name="Guillou S."/>
            <person name="Cros-Aarteil S."/>
            <person name="Calhoun S."/>
            <person name="Kuo A."/>
            <person name="Mondo S."/>
            <person name="Pangilinan J."/>
            <person name="Riley R."/>
            <person name="Labutti K."/>
            <person name="Andreopoulos B."/>
            <person name="Lipzen A."/>
            <person name="Chen C."/>
            <person name="Yanf M."/>
            <person name="Daum C."/>
            <person name="Ng V."/>
            <person name="Clum A."/>
            <person name="Steindorff A."/>
            <person name="Ohm R."/>
            <person name="Martin F."/>
            <person name="Silar P."/>
            <person name="Natvig D."/>
            <person name="Lalanne C."/>
            <person name="Gautier V."/>
            <person name="Ament-Velasquez S.L."/>
            <person name="Kruys A."/>
            <person name="Hutchinson M.I."/>
            <person name="Powell A.J."/>
            <person name="Barry K."/>
            <person name="Miller A.N."/>
            <person name="Grigoriev I.V."/>
            <person name="Debuchy R."/>
            <person name="Gladieux P."/>
            <person name="Thoren M.H."/>
            <person name="Johannesson H."/>
        </authorList>
    </citation>
    <scope>NUCLEOTIDE SEQUENCE</scope>
    <source>
        <strain evidence="3">CBS 168.71</strain>
    </source>
</reference>
<dbReference type="Proteomes" id="UP001278766">
    <property type="component" value="Unassembled WGS sequence"/>
</dbReference>
<sequence>MYQPLSTSRREIRLLQIVQGSEDGPIECSLHTVDFDDIDFEFAALSYVWGDESITKNVLVDGHQRAVTTNLESALRNFWRYFAKNGVNTIRRANLVSSMMDQPGGLAGLRRYLGSENCDLHHESDAEDGGDAEDDEDAKDEGDPESGRGTDGEEDTDGEQDSEESGLEYDNDPNGTSIKDGLMVERILCSHRRARVGGGNLPIWIDAVCINQADPAEKSKQIPMMRDIYAKAACVFSWLGPPDHRNVDLALSTIRKLAVHLHSDGYSRAELNRDHPELCKIHYNHVPFNRYWEAISNFANAEYFERLWIFQELWATDDAIFLCGDEYLPMRSLTRYHAWAVSLAQGGVDPPSPPLTIPIFAPITQVYEMKAGLKHAPVGTRLFLNIVRQWRCKNPRDKVFALFGIFRMDLTPDYTMPVAEVYASWATNPCQDLPLGSLLFYSGIGLYPRPPNNHGLASWQPNFEVVGEQVKSFDASYAYQYLDIEVPARFQPTVSQTRGLTCFGARVTKLSRVVAEAPKPTLDTSARVGDLESKHLRLPTRQSMLPVLKYLVDHRRRLWAPAYHHKGSPLWGFVETVNESVGGGSPATSDLTPDILRGFSARRLIKAAQSQIASTMDGPDDFTKEELQFMGVQSLGELNDCLGDVPWSSDKGVPRTPELKARQKDAVSQFVSRLWIFAFTKSLFHTEDGRLGAGPPGMEAGDCVYLVHGCSWPVLVRGPEGGRRHVGVSYIPGLSGAQSFQVLKDRAKEVQPVHLA</sequence>
<dbReference type="EMBL" id="JAUEPN010000001">
    <property type="protein sequence ID" value="KAK3299826.1"/>
    <property type="molecule type" value="Genomic_DNA"/>
</dbReference>
<organism evidence="3 4">
    <name type="scientific">Chaetomium fimeti</name>
    <dbReference type="NCBI Taxonomy" id="1854472"/>
    <lineage>
        <taxon>Eukaryota</taxon>
        <taxon>Fungi</taxon>
        <taxon>Dikarya</taxon>
        <taxon>Ascomycota</taxon>
        <taxon>Pezizomycotina</taxon>
        <taxon>Sordariomycetes</taxon>
        <taxon>Sordariomycetidae</taxon>
        <taxon>Sordariales</taxon>
        <taxon>Chaetomiaceae</taxon>
        <taxon>Chaetomium</taxon>
    </lineage>
</organism>
<evidence type="ECO:0000256" key="1">
    <source>
        <dbReference type="SAM" id="MobiDB-lite"/>
    </source>
</evidence>
<protein>
    <submittedName>
        <fullName evidence="3">Heterokaryon incompatibility protein-domain-containing protein</fullName>
    </submittedName>
</protein>
<feature type="compositionally biased region" description="Acidic residues" evidence="1">
    <location>
        <begin position="125"/>
        <end position="144"/>
    </location>
</feature>
<dbReference type="AlphaFoldDB" id="A0AAE0HQC4"/>
<feature type="compositionally biased region" description="Acidic residues" evidence="1">
    <location>
        <begin position="152"/>
        <end position="171"/>
    </location>
</feature>
<dbReference type="PANTHER" id="PTHR24148:SF73">
    <property type="entry name" value="HET DOMAIN PROTEIN (AFU_ORTHOLOGUE AFUA_8G01020)"/>
    <property type="match status" value="1"/>
</dbReference>
<dbReference type="RefSeq" id="XP_062663340.1">
    <property type="nucleotide sequence ID" value="XM_062798562.1"/>
</dbReference>